<reference evidence="2" key="2">
    <citation type="journal article" date="2021" name="PeerJ">
        <title>Extensive microbial diversity within the chicken gut microbiome revealed by metagenomics and culture.</title>
        <authorList>
            <person name="Gilroy R."/>
            <person name="Ravi A."/>
            <person name="Getino M."/>
            <person name="Pursley I."/>
            <person name="Horton D.L."/>
            <person name="Alikhan N.F."/>
            <person name="Baker D."/>
            <person name="Gharbi K."/>
            <person name="Hall N."/>
            <person name="Watson M."/>
            <person name="Adriaenssens E.M."/>
            <person name="Foster-Nyarko E."/>
            <person name="Jarju S."/>
            <person name="Secka A."/>
            <person name="Antonio M."/>
            <person name="Oren A."/>
            <person name="Chaudhuri R.R."/>
            <person name="La Ragione R."/>
            <person name="Hildebrand F."/>
            <person name="Pallen M.J."/>
        </authorList>
    </citation>
    <scope>NUCLEOTIDE SEQUENCE</scope>
    <source>
        <strain evidence="2">G3-8215</strain>
    </source>
</reference>
<evidence type="ECO:0008006" key="4">
    <source>
        <dbReference type="Google" id="ProtNLM"/>
    </source>
</evidence>
<proteinExistence type="predicted"/>
<dbReference type="Proteomes" id="UP000725002">
    <property type="component" value="Unassembled WGS sequence"/>
</dbReference>
<sequence length="96" mass="10295">MTSDRNKEEKTVVVNNVRKTNGIGTAGFVLAILSLCLSWTPLAGFFVWFLGFLLSFIGMFKSPRGLAVAGFIISIAGFLILIFAFGALAVLFAAFA</sequence>
<feature type="transmembrane region" description="Helical" evidence="1">
    <location>
        <begin position="66"/>
        <end position="95"/>
    </location>
</feature>
<protein>
    <recommendedName>
        <fullName evidence="4">DUF4190 domain-containing protein</fullName>
    </recommendedName>
</protein>
<comment type="caution">
    <text evidence="2">The sequence shown here is derived from an EMBL/GenBank/DDBJ whole genome shotgun (WGS) entry which is preliminary data.</text>
</comment>
<keyword evidence="1" id="KW-1133">Transmembrane helix</keyword>
<keyword evidence="1" id="KW-0812">Transmembrane</keyword>
<evidence type="ECO:0000313" key="2">
    <source>
        <dbReference type="EMBL" id="MBO8483298.1"/>
    </source>
</evidence>
<name>A0A940DR07_9BACT</name>
<keyword evidence="1" id="KW-0472">Membrane</keyword>
<reference evidence="2" key="1">
    <citation type="submission" date="2020-10" db="EMBL/GenBank/DDBJ databases">
        <authorList>
            <person name="Gilroy R."/>
        </authorList>
    </citation>
    <scope>NUCLEOTIDE SEQUENCE</scope>
    <source>
        <strain evidence="2">G3-8215</strain>
    </source>
</reference>
<dbReference type="AlphaFoldDB" id="A0A940DR07"/>
<organism evidence="2 3">
    <name type="scientific">Candidatus Cryptobacteroides avicola</name>
    <dbReference type="NCBI Taxonomy" id="2840757"/>
    <lineage>
        <taxon>Bacteria</taxon>
        <taxon>Pseudomonadati</taxon>
        <taxon>Bacteroidota</taxon>
        <taxon>Bacteroidia</taxon>
        <taxon>Bacteroidales</taxon>
        <taxon>Candidatus Cryptobacteroides</taxon>
    </lineage>
</organism>
<evidence type="ECO:0000256" key="1">
    <source>
        <dbReference type="SAM" id="Phobius"/>
    </source>
</evidence>
<gene>
    <name evidence="2" type="ORF">IAB75_04190</name>
</gene>
<dbReference type="EMBL" id="JADILV010000028">
    <property type="protein sequence ID" value="MBO8483298.1"/>
    <property type="molecule type" value="Genomic_DNA"/>
</dbReference>
<evidence type="ECO:0000313" key="3">
    <source>
        <dbReference type="Proteomes" id="UP000725002"/>
    </source>
</evidence>
<feature type="transmembrane region" description="Helical" evidence="1">
    <location>
        <begin position="28"/>
        <end position="54"/>
    </location>
</feature>
<accession>A0A940DR07</accession>